<dbReference type="Pfam" id="PF00628">
    <property type="entry name" value="PHD"/>
    <property type="match status" value="1"/>
</dbReference>
<evidence type="ECO:0000313" key="7">
    <source>
        <dbReference type="Proteomes" id="UP000886523"/>
    </source>
</evidence>
<evidence type="ECO:0000259" key="5">
    <source>
        <dbReference type="PROSITE" id="PS50013"/>
    </source>
</evidence>
<feature type="region of interest" description="Disordered" evidence="4">
    <location>
        <begin position="1"/>
        <end position="121"/>
    </location>
</feature>
<accession>A0A9P6AUF6</accession>
<dbReference type="Gene3D" id="3.30.40.10">
    <property type="entry name" value="Zinc/RING finger domain, C3HC4 (zinc finger)"/>
    <property type="match status" value="1"/>
</dbReference>
<dbReference type="SMART" id="SM00249">
    <property type="entry name" value="PHD"/>
    <property type="match status" value="1"/>
</dbReference>
<dbReference type="PROSITE" id="PS50013">
    <property type="entry name" value="CHROMO_2"/>
    <property type="match status" value="1"/>
</dbReference>
<keyword evidence="7" id="KW-1185">Reference proteome</keyword>
<protein>
    <recommendedName>
        <fullName evidence="5">Chromo domain-containing protein</fullName>
    </recommendedName>
</protein>
<proteinExistence type="predicted"/>
<evidence type="ECO:0000313" key="6">
    <source>
        <dbReference type="EMBL" id="KAF9511635.1"/>
    </source>
</evidence>
<name>A0A9P6AUF6_9AGAM</name>
<feature type="compositionally biased region" description="Polar residues" evidence="4">
    <location>
        <begin position="67"/>
        <end position="77"/>
    </location>
</feature>
<dbReference type="Proteomes" id="UP000886523">
    <property type="component" value="Unassembled WGS sequence"/>
</dbReference>
<dbReference type="SUPFAM" id="SSF54160">
    <property type="entry name" value="Chromo domain-like"/>
    <property type="match status" value="1"/>
</dbReference>
<evidence type="ECO:0000256" key="1">
    <source>
        <dbReference type="ARBA" id="ARBA00022723"/>
    </source>
</evidence>
<dbReference type="InterPro" id="IPR011011">
    <property type="entry name" value="Znf_FYVE_PHD"/>
</dbReference>
<dbReference type="InterPro" id="IPR013083">
    <property type="entry name" value="Znf_RING/FYVE/PHD"/>
</dbReference>
<dbReference type="AlphaFoldDB" id="A0A9P6AUF6"/>
<gene>
    <name evidence="6" type="ORF">BS47DRAFT_1141930</name>
</gene>
<evidence type="ECO:0000256" key="2">
    <source>
        <dbReference type="ARBA" id="ARBA00022771"/>
    </source>
</evidence>
<feature type="domain" description="Chromo" evidence="5">
    <location>
        <begin position="211"/>
        <end position="263"/>
    </location>
</feature>
<dbReference type="SMART" id="SM00298">
    <property type="entry name" value="CHROMO"/>
    <property type="match status" value="1"/>
</dbReference>
<evidence type="ECO:0000256" key="3">
    <source>
        <dbReference type="ARBA" id="ARBA00022833"/>
    </source>
</evidence>
<comment type="caution">
    <text evidence="6">The sequence shown here is derived from an EMBL/GenBank/DDBJ whole genome shotgun (WGS) entry which is preliminary data.</text>
</comment>
<feature type="compositionally biased region" description="Polar residues" evidence="4">
    <location>
        <begin position="25"/>
        <end position="54"/>
    </location>
</feature>
<keyword evidence="3" id="KW-0862">Zinc</keyword>
<dbReference type="EMBL" id="MU128997">
    <property type="protein sequence ID" value="KAF9511635.1"/>
    <property type="molecule type" value="Genomic_DNA"/>
</dbReference>
<sequence>MRKRTTDFSSLDPLAPHNTVAPYDSLNSTILPPDQTSHSASGISGSFRQPSSTIKKPFDSDLHSRTRNFPTSSNEENSLIYPSKPKKKRRITIVNRKPQPQLTDTKRKRLSSLSNSPRTRVQWPTPTELTFGLKPSLIKCDQCDSWYHTSCVGIEENSQRVDEAIFICPRCQTMGPTYVPRRTSRTATSTCGRPDCKVVKIDIKHEEEPEYVIEAIIGRRPTRFFNKGVWDYLLKWEGYDTNLSTWIPSGEVGGSETLVPRFEAAAEAEGLDLKSLIVFLKSAREAPNPIYER</sequence>
<organism evidence="6 7">
    <name type="scientific">Hydnum rufescens UP504</name>
    <dbReference type="NCBI Taxonomy" id="1448309"/>
    <lineage>
        <taxon>Eukaryota</taxon>
        <taxon>Fungi</taxon>
        <taxon>Dikarya</taxon>
        <taxon>Basidiomycota</taxon>
        <taxon>Agaricomycotina</taxon>
        <taxon>Agaricomycetes</taxon>
        <taxon>Cantharellales</taxon>
        <taxon>Hydnaceae</taxon>
        <taxon>Hydnum</taxon>
    </lineage>
</organism>
<keyword evidence="2" id="KW-0863">Zinc-finger</keyword>
<dbReference type="InterPro" id="IPR019787">
    <property type="entry name" value="Znf_PHD-finger"/>
</dbReference>
<dbReference type="GO" id="GO:0008270">
    <property type="term" value="F:zinc ion binding"/>
    <property type="evidence" value="ECO:0007669"/>
    <property type="project" value="UniProtKB-KW"/>
</dbReference>
<evidence type="ECO:0000256" key="4">
    <source>
        <dbReference type="SAM" id="MobiDB-lite"/>
    </source>
</evidence>
<dbReference type="InterPro" id="IPR016197">
    <property type="entry name" value="Chromo-like_dom_sf"/>
</dbReference>
<keyword evidence="1" id="KW-0479">Metal-binding</keyword>
<dbReference type="OrthoDB" id="436852at2759"/>
<feature type="compositionally biased region" description="Polar residues" evidence="4">
    <location>
        <begin position="111"/>
        <end position="121"/>
    </location>
</feature>
<reference evidence="6" key="1">
    <citation type="journal article" date="2020" name="Nat. Commun.">
        <title>Large-scale genome sequencing of mycorrhizal fungi provides insights into the early evolution of symbiotic traits.</title>
        <authorList>
            <person name="Miyauchi S."/>
            <person name="Kiss E."/>
            <person name="Kuo A."/>
            <person name="Drula E."/>
            <person name="Kohler A."/>
            <person name="Sanchez-Garcia M."/>
            <person name="Morin E."/>
            <person name="Andreopoulos B."/>
            <person name="Barry K.W."/>
            <person name="Bonito G."/>
            <person name="Buee M."/>
            <person name="Carver A."/>
            <person name="Chen C."/>
            <person name="Cichocki N."/>
            <person name="Clum A."/>
            <person name="Culley D."/>
            <person name="Crous P.W."/>
            <person name="Fauchery L."/>
            <person name="Girlanda M."/>
            <person name="Hayes R.D."/>
            <person name="Keri Z."/>
            <person name="LaButti K."/>
            <person name="Lipzen A."/>
            <person name="Lombard V."/>
            <person name="Magnuson J."/>
            <person name="Maillard F."/>
            <person name="Murat C."/>
            <person name="Nolan M."/>
            <person name="Ohm R.A."/>
            <person name="Pangilinan J."/>
            <person name="Pereira M.F."/>
            <person name="Perotto S."/>
            <person name="Peter M."/>
            <person name="Pfister S."/>
            <person name="Riley R."/>
            <person name="Sitrit Y."/>
            <person name="Stielow J.B."/>
            <person name="Szollosi G."/>
            <person name="Zifcakova L."/>
            <person name="Stursova M."/>
            <person name="Spatafora J.W."/>
            <person name="Tedersoo L."/>
            <person name="Vaario L.M."/>
            <person name="Yamada A."/>
            <person name="Yan M."/>
            <person name="Wang P."/>
            <person name="Xu J."/>
            <person name="Bruns T."/>
            <person name="Baldrian P."/>
            <person name="Vilgalys R."/>
            <person name="Dunand C."/>
            <person name="Henrissat B."/>
            <person name="Grigoriev I.V."/>
            <person name="Hibbett D."/>
            <person name="Nagy L.G."/>
            <person name="Martin F.M."/>
        </authorList>
    </citation>
    <scope>NUCLEOTIDE SEQUENCE</scope>
    <source>
        <strain evidence="6">UP504</strain>
    </source>
</reference>
<dbReference type="Gene3D" id="2.40.50.40">
    <property type="match status" value="1"/>
</dbReference>
<dbReference type="InterPro" id="IPR001965">
    <property type="entry name" value="Znf_PHD"/>
</dbReference>
<dbReference type="InterPro" id="IPR000953">
    <property type="entry name" value="Chromo/chromo_shadow_dom"/>
</dbReference>
<dbReference type="GO" id="GO:0006338">
    <property type="term" value="P:chromatin remodeling"/>
    <property type="evidence" value="ECO:0007669"/>
    <property type="project" value="UniProtKB-ARBA"/>
</dbReference>
<dbReference type="SUPFAM" id="SSF57903">
    <property type="entry name" value="FYVE/PHD zinc finger"/>
    <property type="match status" value="1"/>
</dbReference>